<dbReference type="AlphaFoldDB" id="A0A4S8MSZ2"/>
<name>A0A4S8MSZ2_DENBC</name>
<evidence type="ECO:0000313" key="3">
    <source>
        <dbReference type="Proteomes" id="UP000297245"/>
    </source>
</evidence>
<evidence type="ECO:0000256" key="1">
    <source>
        <dbReference type="SAM" id="MobiDB-lite"/>
    </source>
</evidence>
<feature type="region of interest" description="Disordered" evidence="1">
    <location>
        <begin position="134"/>
        <end position="238"/>
    </location>
</feature>
<gene>
    <name evidence="2" type="ORF">K435DRAFT_790036</name>
</gene>
<organism evidence="2 3">
    <name type="scientific">Dendrothele bispora (strain CBS 962.96)</name>
    <dbReference type="NCBI Taxonomy" id="1314807"/>
    <lineage>
        <taxon>Eukaryota</taxon>
        <taxon>Fungi</taxon>
        <taxon>Dikarya</taxon>
        <taxon>Basidiomycota</taxon>
        <taxon>Agaricomycotina</taxon>
        <taxon>Agaricomycetes</taxon>
        <taxon>Agaricomycetidae</taxon>
        <taxon>Agaricales</taxon>
        <taxon>Agaricales incertae sedis</taxon>
        <taxon>Dendrothele</taxon>
    </lineage>
</organism>
<feature type="compositionally biased region" description="Basic and acidic residues" evidence="1">
    <location>
        <begin position="144"/>
        <end position="169"/>
    </location>
</feature>
<dbReference type="Proteomes" id="UP000297245">
    <property type="component" value="Unassembled WGS sequence"/>
</dbReference>
<protein>
    <submittedName>
        <fullName evidence="2">Uncharacterized protein</fullName>
    </submittedName>
</protein>
<keyword evidence="3" id="KW-1185">Reference proteome</keyword>
<proteinExistence type="predicted"/>
<evidence type="ECO:0000313" key="2">
    <source>
        <dbReference type="EMBL" id="THV05779.1"/>
    </source>
</evidence>
<reference evidence="2 3" key="1">
    <citation type="journal article" date="2019" name="Nat. Ecol. Evol.">
        <title>Megaphylogeny resolves global patterns of mushroom evolution.</title>
        <authorList>
            <person name="Varga T."/>
            <person name="Krizsan K."/>
            <person name="Foldi C."/>
            <person name="Dima B."/>
            <person name="Sanchez-Garcia M."/>
            <person name="Sanchez-Ramirez S."/>
            <person name="Szollosi G.J."/>
            <person name="Szarkandi J.G."/>
            <person name="Papp V."/>
            <person name="Albert L."/>
            <person name="Andreopoulos W."/>
            <person name="Angelini C."/>
            <person name="Antonin V."/>
            <person name="Barry K.W."/>
            <person name="Bougher N.L."/>
            <person name="Buchanan P."/>
            <person name="Buyck B."/>
            <person name="Bense V."/>
            <person name="Catcheside P."/>
            <person name="Chovatia M."/>
            <person name="Cooper J."/>
            <person name="Damon W."/>
            <person name="Desjardin D."/>
            <person name="Finy P."/>
            <person name="Geml J."/>
            <person name="Haridas S."/>
            <person name="Hughes K."/>
            <person name="Justo A."/>
            <person name="Karasinski D."/>
            <person name="Kautmanova I."/>
            <person name="Kiss B."/>
            <person name="Kocsube S."/>
            <person name="Kotiranta H."/>
            <person name="LaButti K.M."/>
            <person name="Lechner B.E."/>
            <person name="Liimatainen K."/>
            <person name="Lipzen A."/>
            <person name="Lukacs Z."/>
            <person name="Mihaltcheva S."/>
            <person name="Morgado L.N."/>
            <person name="Niskanen T."/>
            <person name="Noordeloos M.E."/>
            <person name="Ohm R.A."/>
            <person name="Ortiz-Santana B."/>
            <person name="Ovrebo C."/>
            <person name="Racz N."/>
            <person name="Riley R."/>
            <person name="Savchenko A."/>
            <person name="Shiryaev A."/>
            <person name="Soop K."/>
            <person name="Spirin V."/>
            <person name="Szebenyi C."/>
            <person name="Tomsovsky M."/>
            <person name="Tulloss R.E."/>
            <person name="Uehling J."/>
            <person name="Grigoriev I.V."/>
            <person name="Vagvolgyi C."/>
            <person name="Papp T."/>
            <person name="Martin F.M."/>
            <person name="Miettinen O."/>
            <person name="Hibbett D.S."/>
            <person name="Nagy L.G."/>
        </authorList>
    </citation>
    <scope>NUCLEOTIDE SEQUENCE [LARGE SCALE GENOMIC DNA]</scope>
    <source>
        <strain evidence="2 3">CBS 962.96</strain>
    </source>
</reference>
<sequence>MKARQLDEMELGKRKENFNLQLFIRILSSICSSCMKLNSIGTNLKSISPFFTARIKVALKMFSQQQELIPELQRGIEFLMEKETSIFGQYIQSHAKVLAELTEKIAVPDTNTEYEEFKDSLVEFLRRIEHRIEYPNGNVSPSPIKEEEGSKEETKEEETKEEETKKEETKEEETIEEETKKEETMEEETEEERIEEEETMEEETTEEETKEEEIEKEKIEVEETKEVWNGEKGGNVNY</sequence>
<accession>A0A4S8MSZ2</accession>
<feature type="compositionally biased region" description="Basic and acidic residues" evidence="1">
    <location>
        <begin position="213"/>
        <end position="229"/>
    </location>
</feature>
<feature type="compositionally biased region" description="Acidic residues" evidence="1">
    <location>
        <begin position="184"/>
        <end position="212"/>
    </location>
</feature>
<dbReference type="EMBL" id="ML179047">
    <property type="protein sequence ID" value="THV05779.1"/>
    <property type="molecule type" value="Genomic_DNA"/>
</dbReference>